<name>A0A1F7WK70_9BACT</name>
<dbReference type="AlphaFoldDB" id="A0A1F7WK70"/>
<dbReference type="Proteomes" id="UP000176198">
    <property type="component" value="Unassembled WGS sequence"/>
</dbReference>
<organism evidence="1 2">
    <name type="scientific">Candidatus Woesebacteria bacterium GWA1_41_8</name>
    <dbReference type="NCBI Taxonomy" id="1802471"/>
    <lineage>
        <taxon>Bacteria</taxon>
        <taxon>Candidatus Woeseibacteriota</taxon>
    </lineage>
</organism>
<gene>
    <name evidence="1" type="ORF">A2115_03105</name>
</gene>
<accession>A0A1F7WK70</accession>
<evidence type="ECO:0000313" key="2">
    <source>
        <dbReference type="Proteomes" id="UP000176198"/>
    </source>
</evidence>
<sequence>MTERILSICQSNYLPWKGYLDMINMSDEFIIYDDMQYTRRDWRNRNKIKTPQGLLWLTIPVQVKGKFFQKIKDTLVSDPEWNVRHWKTIRYHYSKAPYFEAYREIFEELYLGSTSLRLSDINYRFLMGICGILGIKTKLSWSMDYHLIDGKTERLVDLCKQAGATHYISGPAAKNYIDPLLFEQAGIKLTFMDYSGYPEYPQLYPPFEHKVSVIDLIFQTGPDAPKYMKSFK</sequence>
<evidence type="ECO:0000313" key="1">
    <source>
        <dbReference type="EMBL" id="OGM02425.1"/>
    </source>
</evidence>
<proteinExistence type="predicted"/>
<dbReference type="InterPro" id="IPR014985">
    <property type="entry name" value="WbqC"/>
</dbReference>
<dbReference type="STRING" id="1802471.A2115_03105"/>
<evidence type="ECO:0008006" key="3">
    <source>
        <dbReference type="Google" id="ProtNLM"/>
    </source>
</evidence>
<reference evidence="1 2" key="1">
    <citation type="journal article" date="2016" name="Nat. Commun.">
        <title>Thousands of microbial genomes shed light on interconnected biogeochemical processes in an aquifer system.</title>
        <authorList>
            <person name="Anantharaman K."/>
            <person name="Brown C.T."/>
            <person name="Hug L.A."/>
            <person name="Sharon I."/>
            <person name="Castelle C.J."/>
            <person name="Probst A.J."/>
            <person name="Thomas B.C."/>
            <person name="Singh A."/>
            <person name="Wilkins M.J."/>
            <person name="Karaoz U."/>
            <person name="Brodie E.L."/>
            <person name="Williams K.H."/>
            <person name="Hubbard S.S."/>
            <person name="Banfield J.F."/>
        </authorList>
    </citation>
    <scope>NUCLEOTIDE SEQUENCE [LARGE SCALE GENOMIC DNA]</scope>
</reference>
<protein>
    <recommendedName>
        <fullName evidence="3">WbqC-like protein</fullName>
    </recommendedName>
</protein>
<dbReference type="Pfam" id="PF08889">
    <property type="entry name" value="WbqC"/>
    <property type="match status" value="1"/>
</dbReference>
<dbReference type="EMBL" id="MGFJ01000022">
    <property type="protein sequence ID" value="OGM02425.1"/>
    <property type="molecule type" value="Genomic_DNA"/>
</dbReference>
<comment type="caution">
    <text evidence="1">The sequence shown here is derived from an EMBL/GenBank/DDBJ whole genome shotgun (WGS) entry which is preliminary data.</text>
</comment>